<organism evidence="7 8">
    <name type="scientific">Cystobacter ferrugineus</name>
    <dbReference type="NCBI Taxonomy" id="83449"/>
    <lineage>
        <taxon>Bacteria</taxon>
        <taxon>Pseudomonadati</taxon>
        <taxon>Myxococcota</taxon>
        <taxon>Myxococcia</taxon>
        <taxon>Myxococcales</taxon>
        <taxon>Cystobacterineae</taxon>
        <taxon>Archangiaceae</taxon>
        <taxon>Cystobacter</taxon>
    </lineage>
</organism>
<sequence>MWKPWWGVLAVVVLLAACKESSQGTSSAPDATREPQAASGGRPVVLTVAYGSEKKSWFEEQSRAFERSGAKTKSGRPIRVEGQAMGSGEAVQDIVSGRLRAHVYSPASSAYLSLLNNAWMTSKGKTTPVVSEGEPLLLSPIVIAMWKPMAQALGWPGRPLGWADLMKVAAGKRGWGAYGHPEWGRFKLGHTHPDSSNSGLLSVLAEAYAGSGKTRGLTVADVESKKTKALLTEIEGTVVHYGKSTGFFSDKMLQRGPGYLSAAVLYENLVIESHGKQTDAPFPLVSIYPVEGTFWSDHPYAVLNADWVGPEEREAARAFLAFLKARPAQERALALGFRPANPAVAITAPVDAEHGADPKQPRTLLEVPGADVLEKLLAVWRETKKPTDVTFVFDKSGSMTGLPLTEAKVGAKRFLEALSDRDEVTLVLFDNNVYPPLGPMALGKGRAELLGHVDNIIADGGTALYSATQTAYTLARERARKEPGKIHAVVVMTDGMDDSSTITLGDLEQGLNTSSGENPVRIFTIAYGEDAEGKVLERIAEAAKGSSSKGGVEDIVQVYRDMASFF</sequence>
<keyword evidence="3" id="KW-0813">Transport</keyword>
<protein>
    <recommendedName>
        <fullName evidence="6">VWFA domain-containing protein</fullName>
    </recommendedName>
</protein>
<evidence type="ECO:0000256" key="1">
    <source>
        <dbReference type="ARBA" id="ARBA00004418"/>
    </source>
</evidence>
<dbReference type="GO" id="GO:1902358">
    <property type="term" value="P:sulfate transmembrane transport"/>
    <property type="evidence" value="ECO:0007669"/>
    <property type="project" value="InterPro"/>
</dbReference>
<dbReference type="Gene3D" id="3.40.50.410">
    <property type="entry name" value="von Willebrand factor, type A domain"/>
    <property type="match status" value="1"/>
</dbReference>
<dbReference type="GO" id="GO:0140104">
    <property type="term" value="F:molecular carrier activity"/>
    <property type="evidence" value="ECO:0007669"/>
    <property type="project" value="InterPro"/>
</dbReference>
<name>A0A1L9B9G0_9BACT</name>
<dbReference type="InterPro" id="IPR036465">
    <property type="entry name" value="vWFA_dom_sf"/>
</dbReference>
<dbReference type="AlphaFoldDB" id="A0A1L9B9G0"/>
<accession>A0A1L9B9G0</accession>
<dbReference type="PROSITE" id="PS51257">
    <property type="entry name" value="PROKAR_LIPOPROTEIN"/>
    <property type="match status" value="1"/>
</dbReference>
<dbReference type="InterPro" id="IPR005669">
    <property type="entry name" value="Thiosulph/SO4-bd"/>
</dbReference>
<keyword evidence="8" id="KW-1185">Reference proteome</keyword>
<dbReference type="SMART" id="SM00327">
    <property type="entry name" value="VWA"/>
    <property type="match status" value="1"/>
</dbReference>
<reference evidence="7 8" key="2">
    <citation type="submission" date="2016-12" db="EMBL/GenBank/DDBJ databases">
        <title>Draft Genome Sequence of Cystobacter ferrugineus Strain Cbfe23.</title>
        <authorList>
            <person name="Akbar S."/>
            <person name="Dowd S.E."/>
            <person name="Stevens D.C."/>
        </authorList>
    </citation>
    <scope>NUCLEOTIDE SEQUENCE [LARGE SCALE GENOMIC DNA]</scope>
    <source>
        <strain evidence="7 8">Cbfe23</strain>
    </source>
</reference>
<comment type="caution">
    <text evidence="7">The sequence shown here is derived from an EMBL/GenBank/DDBJ whole genome shotgun (WGS) entry which is preliminary data.</text>
</comment>
<keyword evidence="5" id="KW-0574">Periplasm</keyword>
<gene>
    <name evidence="7" type="ORF">BON30_22015</name>
</gene>
<feature type="domain" description="VWFA" evidence="6">
    <location>
        <begin position="388"/>
        <end position="566"/>
    </location>
</feature>
<comment type="subcellular location">
    <subcellularLocation>
        <location evidence="1">Periplasm</location>
    </subcellularLocation>
</comment>
<dbReference type="SUPFAM" id="SSF53850">
    <property type="entry name" value="Periplasmic binding protein-like II"/>
    <property type="match status" value="1"/>
</dbReference>
<evidence type="ECO:0000256" key="2">
    <source>
        <dbReference type="ARBA" id="ARBA00006099"/>
    </source>
</evidence>
<dbReference type="PANTHER" id="PTHR30368:SF2">
    <property type="entry name" value="SULFATE-BINDING PROTEIN"/>
    <property type="match status" value="1"/>
</dbReference>
<evidence type="ECO:0000256" key="4">
    <source>
        <dbReference type="ARBA" id="ARBA00022729"/>
    </source>
</evidence>
<dbReference type="Pfam" id="PF00092">
    <property type="entry name" value="VWA"/>
    <property type="match status" value="1"/>
</dbReference>
<dbReference type="InterPro" id="IPR002035">
    <property type="entry name" value="VWF_A"/>
</dbReference>
<dbReference type="OrthoDB" id="138542at2"/>
<proteinExistence type="inferred from homology"/>
<comment type="similarity">
    <text evidence="2">Belongs to the prokaryotic sulfate-binding protein family.</text>
</comment>
<evidence type="ECO:0000313" key="8">
    <source>
        <dbReference type="Proteomes" id="UP000182229"/>
    </source>
</evidence>
<dbReference type="GO" id="GO:0042597">
    <property type="term" value="C:periplasmic space"/>
    <property type="evidence" value="ECO:0007669"/>
    <property type="project" value="UniProtKB-SubCell"/>
</dbReference>
<dbReference type="PANTHER" id="PTHR30368">
    <property type="entry name" value="SULFATE-BINDING PROTEIN"/>
    <property type="match status" value="1"/>
</dbReference>
<evidence type="ECO:0000256" key="3">
    <source>
        <dbReference type="ARBA" id="ARBA00022448"/>
    </source>
</evidence>
<dbReference type="STRING" id="83449.BON30_22015"/>
<keyword evidence="4" id="KW-0732">Signal</keyword>
<reference evidence="8" key="1">
    <citation type="submission" date="2016-11" db="EMBL/GenBank/DDBJ databases">
        <authorList>
            <person name="Shukria A."/>
            <person name="Stevens D.C."/>
        </authorList>
    </citation>
    <scope>NUCLEOTIDE SEQUENCE [LARGE SCALE GENOMIC DNA]</scope>
    <source>
        <strain evidence="8">Cbfe23</strain>
    </source>
</reference>
<evidence type="ECO:0000313" key="7">
    <source>
        <dbReference type="EMBL" id="OJH38896.1"/>
    </source>
</evidence>
<dbReference type="SUPFAM" id="SSF53300">
    <property type="entry name" value="vWA-like"/>
    <property type="match status" value="1"/>
</dbReference>
<dbReference type="CDD" id="cd00198">
    <property type="entry name" value="vWFA"/>
    <property type="match status" value="1"/>
</dbReference>
<evidence type="ECO:0000256" key="5">
    <source>
        <dbReference type="ARBA" id="ARBA00022764"/>
    </source>
</evidence>
<dbReference type="EMBL" id="MPIN01000005">
    <property type="protein sequence ID" value="OJH38896.1"/>
    <property type="molecule type" value="Genomic_DNA"/>
</dbReference>
<evidence type="ECO:0000259" key="6">
    <source>
        <dbReference type="PROSITE" id="PS50234"/>
    </source>
</evidence>
<dbReference type="Pfam" id="PF13531">
    <property type="entry name" value="SBP_bac_11"/>
    <property type="match status" value="1"/>
</dbReference>
<dbReference type="Gene3D" id="3.40.190.10">
    <property type="entry name" value="Periplasmic binding protein-like II"/>
    <property type="match status" value="1"/>
</dbReference>
<dbReference type="Proteomes" id="UP000182229">
    <property type="component" value="Unassembled WGS sequence"/>
</dbReference>
<dbReference type="PROSITE" id="PS50234">
    <property type="entry name" value="VWFA"/>
    <property type="match status" value="1"/>
</dbReference>
<dbReference type="RefSeq" id="WP_071900332.1">
    <property type="nucleotide sequence ID" value="NZ_MPIN01000005.1"/>
</dbReference>